<dbReference type="AlphaFoldDB" id="A0A8H6NPD5"/>
<feature type="compositionally biased region" description="Low complexity" evidence="1">
    <location>
        <begin position="1063"/>
        <end position="1076"/>
    </location>
</feature>
<gene>
    <name evidence="2" type="ORF">CPLU01_01378</name>
</gene>
<accession>A0A8H6NPD5</accession>
<comment type="caution">
    <text evidence="2">The sequence shown here is derived from an EMBL/GenBank/DDBJ whole genome shotgun (WGS) entry which is preliminary data.</text>
</comment>
<keyword evidence="3" id="KW-1185">Reference proteome</keyword>
<feature type="region of interest" description="Disordered" evidence="1">
    <location>
        <begin position="917"/>
        <end position="1137"/>
    </location>
</feature>
<proteinExistence type="predicted"/>
<feature type="compositionally biased region" description="Low complexity" evidence="1">
    <location>
        <begin position="969"/>
        <end position="991"/>
    </location>
</feature>
<reference evidence="2" key="1">
    <citation type="journal article" date="2020" name="Phytopathology">
        <title>Genome Sequence Resources of Colletotrichum truncatum, C. plurivorum, C. musicola, and C. sojae: Four Species Pathogenic to Soybean (Glycine max).</title>
        <authorList>
            <person name="Rogerio F."/>
            <person name="Boufleur T.R."/>
            <person name="Ciampi-Guillardi M."/>
            <person name="Sukno S.A."/>
            <person name="Thon M.R."/>
            <person name="Massola Junior N.S."/>
            <person name="Baroncelli R."/>
        </authorList>
    </citation>
    <scope>NUCLEOTIDE SEQUENCE</scope>
    <source>
        <strain evidence="2">LFN00145</strain>
    </source>
</reference>
<feature type="compositionally biased region" description="Low complexity" evidence="1">
    <location>
        <begin position="832"/>
        <end position="843"/>
    </location>
</feature>
<feature type="compositionally biased region" description="Low complexity" evidence="1">
    <location>
        <begin position="1022"/>
        <end position="1032"/>
    </location>
</feature>
<organism evidence="2 3">
    <name type="scientific">Colletotrichum plurivorum</name>
    <dbReference type="NCBI Taxonomy" id="2175906"/>
    <lineage>
        <taxon>Eukaryota</taxon>
        <taxon>Fungi</taxon>
        <taxon>Dikarya</taxon>
        <taxon>Ascomycota</taxon>
        <taxon>Pezizomycotina</taxon>
        <taxon>Sordariomycetes</taxon>
        <taxon>Hypocreomycetidae</taxon>
        <taxon>Glomerellales</taxon>
        <taxon>Glomerellaceae</taxon>
        <taxon>Colletotrichum</taxon>
        <taxon>Colletotrichum orchidearum species complex</taxon>
    </lineage>
</organism>
<name>A0A8H6NPD5_9PEZI</name>
<evidence type="ECO:0000256" key="1">
    <source>
        <dbReference type="SAM" id="MobiDB-lite"/>
    </source>
</evidence>
<feature type="compositionally biased region" description="Low complexity" evidence="1">
    <location>
        <begin position="1099"/>
        <end position="1118"/>
    </location>
</feature>
<feature type="compositionally biased region" description="Basic and acidic residues" evidence="1">
    <location>
        <begin position="1080"/>
        <end position="1094"/>
    </location>
</feature>
<feature type="region of interest" description="Disordered" evidence="1">
    <location>
        <begin position="799"/>
        <end position="901"/>
    </location>
</feature>
<sequence>MSESAHKRGERPGVLHGTTAPLGGALRSILFDALEAIHAAGGHDESLNPDIQHHPVVKDENAAGARDSRSDDASERLIACLKHWRERIHTRDLRQQRAIFHLHPPKNRSDFESWVMGNGMSAADSALVTRLRRMCSDLAFEVFPVVLEYTGTTCQYKSWISHPHLGGHASQAQLGENGYWKTYQHVRHTPQIHQFKSFAGPALAEEMECDEGNVVDERSFAWERARRGIFFWQTPDEERHFEEERQARQNNPKWYQNIIPGSTADLGKYYAPAIMIVPINTQLDLVNNAKQARPAAIWRYLIRQCKESRRPELYYGSLSTLCSYALPGTEDAPRMTRILGMEIEKRQEWVEAIDPGIMGNLISTALTFRDIQLFQHLAKHTPVRPAVNYIWLCQNGEALYYNPAAALEALRRFLFQDGEFLQTATAIDTMPSYAEDRHSARVIVDLIKPVLAEQLESLHRKGPLSASHGRVVANFLKFFEDFQSWSEMVTSAISRPYQLWRHTQFTLGLLNRLLEMAKRDTRLFEPVRYFYRKCEELIITLDDINDDGALFSLISDVLRDKSPEAQTARRAWREPEPTAEAIDGKGLPPPTSFAVIAGLFRNLERLDMRQEAANFAQCIVMRKFEIRPIYMATLWLPCLRVLQDLVDPEDSAYRSLFQTLFERYATSILDDPSLKMQEEPEIISPMATCCADCKYLNAFFEQPRWKTFHLVKPKAVLEHIQGQLREQRKSVEIKIYGKKEGSMTMQLTKASLVNKEVLEIRRLRAEEASRIVRTFDASKLQQFLGANEDIMWRLANAAPQDSAAEKTPARSTESSCAGGADTHDSTAEGASTIKPETPTTPKVEPGHVKAEPSSSTTRTIRGTRSIRDLFASVKKESVKKEKTPASSHDAPRSAGLSTRDRLKTMGSMRRELAPKLSDPARQIDPFRRTPSKTPTPAVAHESSSRAPVPPVKRDPLASFGGIRSKEPVRSGARTAGSSSTRASLTGATGSSIGSTPTTMRGFGLAGRSSAAAGPLSTPRADSLSGSSSGQSRGFKETDLLSAVLEAEKARKKRPSGSTWEVRTAGGSVVGSGTSSAMAKSRFDGLATDKEDPRHGKPYSPGLSQGSSSRSTTALASRSPNVGMNGTRAAAGSATAPKRKLVDNDDDIIDLCGSDFEPVGSKRQKTTAVFKHFDDDPFGE</sequence>
<protein>
    <submittedName>
        <fullName evidence="2">Uncharacterized protein</fullName>
    </submittedName>
</protein>
<feature type="compositionally biased region" description="Basic and acidic residues" evidence="1">
    <location>
        <begin position="873"/>
        <end position="883"/>
    </location>
</feature>
<evidence type="ECO:0000313" key="2">
    <source>
        <dbReference type="EMBL" id="KAF6840063.1"/>
    </source>
</evidence>
<evidence type="ECO:0000313" key="3">
    <source>
        <dbReference type="Proteomes" id="UP000654918"/>
    </source>
</evidence>
<dbReference type="Proteomes" id="UP000654918">
    <property type="component" value="Unassembled WGS sequence"/>
</dbReference>
<feature type="compositionally biased region" description="Low complexity" evidence="1">
    <location>
        <begin position="853"/>
        <end position="863"/>
    </location>
</feature>
<dbReference type="EMBL" id="WIGO01000009">
    <property type="protein sequence ID" value="KAF6840063.1"/>
    <property type="molecule type" value="Genomic_DNA"/>
</dbReference>